<feature type="domain" description="VWFD" evidence="4">
    <location>
        <begin position="17"/>
        <end position="196"/>
    </location>
</feature>
<dbReference type="PANTHER" id="PTHR11339:SF393">
    <property type="entry name" value="VWFD DOMAIN-CONTAINING PROTEIN"/>
    <property type="match status" value="1"/>
</dbReference>
<dbReference type="PROSITE" id="PS51233">
    <property type="entry name" value="VWFD"/>
    <property type="match status" value="3"/>
</dbReference>
<sequence>MYKRQANSQNNRAADYLHCSVWSQRNYRTFDGFLNTFDNGCEFVLARLDDTVTIKFITNKNCFPPQAGDLTGPVMVDFDFGMEEPIYLLNEAEGGGASQSGQRLELPYKGNDLSIIAMDKYILVELEDYGWSVLYDMRDYVSIVVLEENSVEKARGLCGNCDEDDTKTLMCQFDQTTKHLYSWGTIEPSSNFLMCNDTVSASQRQKCDYLTDTSIFGPCHGLGGLNLQDYIDACYADVCETEASASNGAECNSIAAYVQECSKHLGPAAQINWRTDSICPYTCQNGSEHMSCPSVCDDNSCYPALHCEQDEVFGCLEGCRCPPDQFLKDGVCTSKEECPCEHRGKTIPNGDTVTDDCNICECSSGELQCTENICPATCTVAGYVHHSTFDNKQFNFQGNCEYTMLKDCWNDQYSDTKYEIRAENENCEEEGYSCIKAVVIEYRDKTIRVALDRTVTIDGNFITLFPHVFGDIYIDNATKNTTIVHLGNGVTVRWDRYTTMAIEVKAEHYNHTCGLCGTFNQNQMDDFYTDADCHSVVGPSAYIKKCKTDFCSCKRKKYCHCAAISEYASECFRKGVKNIDWRAASSECAIDDCAKDGLIYTQCLPSCQSSCAARSFSSEYTCHDICIEGCVCPSGQIKGLNGTCIELDKCHCTFNGELFASGESRMERCGVCTCENGSWQCDVDKNCTNATCGENEEYVTCLTPCPKTCDNANNYEGCSMSYVNCTSGCQCQPDKVLHNGLCIPIESCPCEHSGLTYKIGDRVKETDCTEIICSENGWISKPLDFCPGKCSAYGNTHVKTFDSKTYDFQGDCEYIFAETIDGADAEPFQIIIKNIPCGLHGITCTKSIEFIIGDPDDSETIFLVRGRPTPAKKYPASGFTVVDTGTVVMVLTKIGVTLVWHKNTFLEVQLDPNFRNKVHGLCGNYDNNADNDFQTRSGGQTSDDSLQFSYEWRVSSQVYGSVSGESFG</sequence>
<evidence type="ECO:0000259" key="4">
    <source>
        <dbReference type="PROSITE" id="PS51233"/>
    </source>
</evidence>
<dbReference type="InterPro" id="IPR036084">
    <property type="entry name" value="Ser_inhib-like_sf"/>
</dbReference>
<dbReference type="InterPro" id="IPR002919">
    <property type="entry name" value="TIL_dom"/>
</dbReference>
<dbReference type="Pfam" id="PF00094">
    <property type="entry name" value="VWD"/>
    <property type="match status" value="3"/>
</dbReference>
<dbReference type="InterPro" id="IPR014853">
    <property type="entry name" value="VWF/SSPO/ZAN-like_Cys-rich_dom"/>
</dbReference>
<dbReference type="CDD" id="cd19941">
    <property type="entry name" value="TIL"/>
    <property type="match status" value="2"/>
</dbReference>
<dbReference type="Pfam" id="PF08742">
    <property type="entry name" value="C8"/>
    <property type="match status" value="2"/>
</dbReference>
<dbReference type="Pfam" id="PF01826">
    <property type="entry name" value="TIL"/>
    <property type="match status" value="2"/>
</dbReference>
<evidence type="ECO:0000256" key="1">
    <source>
        <dbReference type="ARBA" id="ARBA00022737"/>
    </source>
</evidence>
<comment type="caution">
    <text evidence="5">The sequence shown here is derived from an EMBL/GenBank/DDBJ whole genome shotgun (WGS) entry which is preliminary data.</text>
</comment>
<evidence type="ECO:0000313" key="6">
    <source>
        <dbReference type="Proteomes" id="UP001152320"/>
    </source>
</evidence>
<dbReference type="SUPFAM" id="SSF57603">
    <property type="entry name" value="FnI-like domain"/>
    <property type="match status" value="1"/>
</dbReference>
<name>A0A9Q1BBU0_HOLLE</name>
<dbReference type="PANTHER" id="PTHR11339">
    <property type="entry name" value="EXTRACELLULAR MATRIX GLYCOPROTEIN RELATED"/>
    <property type="match status" value="1"/>
</dbReference>
<dbReference type="Gene3D" id="2.10.25.10">
    <property type="entry name" value="Laminin"/>
    <property type="match status" value="2"/>
</dbReference>
<keyword evidence="3" id="KW-0325">Glycoprotein</keyword>
<dbReference type="SUPFAM" id="SSF57567">
    <property type="entry name" value="Serine protease inhibitors"/>
    <property type="match status" value="2"/>
</dbReference>
<feature type="domain" description="VWFD" evidence="4">
    <location>
        <begin position="788"/>
        <end position="962"/>
    </location>
</feature>
<dbReference type="InterPro" id="IPR001007">
    <property type="entry name" value="VWF_dom"/>
</dbReference>
<dbReference type="AlphaFoldDB" id="A0A9Q1BBU0"/>
<organism evidence="5 6">
    <name type="scientific">Holothuria leucospilota</name>
    <name type="common">Black long sea cucumber</name>
    <name type="synonym">Mertensiothuria leucospilota</name>
    <dbReference type="NCBI Taxonomy" id="206669"/>
    <lineage>
        <taxon>Eukaryota</taxon>
        <taxon>Metazoa</taxon>
        <taxon>Echinodermata</taxon>
        <taxon>Eleutherozoa</taxon>
        <taxon>Echinozoa</taxon>
        <taxon>Holothuroidea</taxon>
        <taxon>Aspidochirotacea</taxon>
        <taxon>Aspidochirotida</taxon>
        <taxon>Holothuriidae</taxon>
        <taxon>Holothuria</taxon>
    </lineage>
</organism>
<proteinExistence type="predicted"/>
<evidence type="ECO:0000256" key="2">
    <source>
        <dbReference type="ARBA" id="ARBA00023157"/>
    </source>
</evidence>
<dbReference type="OrthoDB" id="160294at2759"/>
<evidence type="ECO:0000256" key="3">
    <source>
        <dbReference type="ARBA" id="ARBA00023180"/>
    </source>
</evidence>
<protein>
    <submittedName>
        <fullName evidence="5">SCO-spondin</fullName>
    </submittedName>
</protein>
<dbReference type="SMART" id="SM00215">
    <property type="entry name" value="VWC_out"/>
    <property type="match status" value="1"/>
</dbReference>
<reference evidence="5" key="1">
    <citation type="submission" date="2021-10" db="EMBL/GenBank/DDBJ databases">
        <title>Tropical sea cucumber genome reveals ecological adaptation and Cuvierian tubules defense mechanism.</title>
        <authorList>
            <person name="Chen T."/>
        </authorList>
    </citation>
    <scope>NUCLEOTIDE SEQUENCE</scope>
    <source>
        <strain evidence="5">Nanhai2018</strain>
        <tissue evidence="5">Muscle</tissue>
    </source>
</reference>
<dbReference type="SMART" id="SM00216">
    <property type="entry name" value="VWD"/>
    <property type="match status" value="3"/>
</dbReference>
<gene>
    <name evidence="5" type="ORF">HOLleu_40633</name>
</gene>
<keyword evidence="2" id="KW-1015">Disulfide bond</keyword>
<keyword evidence="6" id="KW-1185">Reference proteome</keyword>
<feature type="domain" description="VWFD" evidence="4">
    <location>
        <begin position="376"/>
        <end position="554"/>
    </location>
</feature>
<keyword evidence="1" id="KW-0677">Repeat</keyword>
<dbReference type="Proteomes" id="UP001152320">
    <property type="component" value="Chromosome 22"/>
</dbReference>
<dbReference type="InterPro" id="IPR001846">
    <property type="entry name" value="VWF_type-D"/>
</dbReference>
<dbReference type="EMBL" id="JAIZAY010000022">
    <property type="protein sequence ID" value="KAJ8020915.1"/>
    <property type="molecule type" value="Genomic_DNA"/>
</dbReference>
<evidence type="ECO:0000313" key="5">
    <source>
        <dbReference type="EMBL" id="KAJ8020915.1"/>
    </source>
</evidence>
<dbReference type="InterPro" id="IPR050780">
    <property type="entry name" value="Mucin_vWF_Thrombospondin_sf"/>
</dbReference>
<accession>A0A9Q1BBU0</accession>
<dbReference type="SMART" id="SM00832">
    <property type="entry name" value="C8"/>
    <property type="match status" value="2"/>
</dbReference>